<dbReference type="SUPFAM" id="SSF52540">
    <property type="entry name" value="P-loop containing nucleoside triphosphate hydrolases"/>
    <property type="match status" value="1"/>
</dbReference>
<evidence type="ECO:0000259" key="18">
    <source>
        <dbReference type="Pfam" id="PF02706"/>
    </source>
</evidence>
<dbReference type="GO" id="GO:0004715">
    <property type="term" value="F:non-membrane spanning protein tyrosine kinase activity"/>
    <property type="evidence" value="ECO:0007669"/>
    <property type="project" value="UniProtKB-EC"/>
</dbReference>
<evidence type="ECO:0000256" key="4">
    <source>
        <dbReference type="ARBA" id="ARBA00011903"/>
    </source>
</evidence>
<dbReference type="InterPro" id="IPR032807">
    <property type="entry name" value="GNVR"/>
</dbReference>
<keyword evidence="14" id="KW-0829">Tyrosine-protein kinase</keyword>
<name>A0A1X6ZK51_9RHOB</name>
<evidence type="ECO:0000256" key="9">
    <source>
        <dbReference type="ARBA" id="ARBA00022741"/>
    </source>
</evidence>
<keyword evidence="5" id="KW-1003">Cell membrane</keyword>
<dbReference type="EC" id="2.7.10.2" evidence="4"/>
<evidence type="ECO:0000259" key="20">
    <source>
        <dbReference type="Pfam" id="PF13807"/>
    </source>
</evidence>
<keyword evidence="8 17" id="KW-0812">Transmembrane</keyword>
<dbReference type="InterPro" id="IPR003856">
    <property type="entry name" value="LPS_length_determ_N"/>
</dbReference>
<feature type="transmembrane region" description="Helical" evidence="17">
    <location>
        <begin position="37"/>
        <end position="57"/>
    </location>
</feature>
<evidence type="ECO:0000256" key="7">
    <source>
        <dbReference type="ARBA" id="ARBA00022679"/>
    </source>
</evidence>
<evidence type="ECO:0000256" key="13">
    <source>
        <dbReference type="ARBA" id="ARBA00023136"/>
    </source>
</evidence>
<feature type="domain" description="Tyrosine-protein kinase G-rich" evidence="20">
    <location>
        <begin position="407"/>
        <end position="481"/>
    </location>
</feature>
<keyword evidence="9" id="KW-0547">Nucleotide-binding</keyword>
<keyword evidence="7 21" id="KW-0808">Transferase</keyword>
<evidence type="ECO:0000256" key="15">
    <source>
        <dbReference type="ARBA" id="ARBA00051245"/>
    </source>
</evidence>
<dbReference type="RefSeq" id="WP_143535118.1">
    <property type="nucleotide sequence ID" value="NZ_FWFK01000004.1"/>
</dbReference>
<evidence type="ECO:0000256" key="16">
    <source>
        <dbReference type="SAM" id="Coils"/>
    </source>
</evidence>
<evidence type="ECO:0000313" key="21">
    <source>
        <dbReference type="EMBL" id="SLN53357.1"/>
    </source>
</evidence>
<feature type="transmembrane region" description="Helical" evidence="17">
    <location>
        <begin position="459"/>
        <end position="482"/>
    </location>
</feature>
<evidence type="ECO:0000256" key="1">
    <source>
        <dbReference type="ARBA" id="ARBA00004429"/>
    </source>
</evidence>
<keyword evidence="22" id="KW-1185">Reference proteome</keyword>
<comment type="catalytic activity">
    <reaction evidence="15">
        <text>L-tyrosyl-[protein] + ATP = O-phospho-L-tyrosyl-[protein] + ADP + H(+)</text>
        <dbReference type="Rhea" id="RHEA:10596"/>
        <dbReference type="Rhea" id="RHEA-COMP:10136"/>
        <dbReference type="Rhea" id="RHEA-COMP:20101"/>
        <dbReference type="ChEBI" id="CHEBI:15378"/>
        <dbReference type="ChEBI" id="CHEBI:30616"/>
        <dbReference type="ChEBI" id="CHEBI:46858"/>
        <dbReference type="ChEBI" id="CHEBI:61978"/>
        <dbReference type="ChEBI" id="CHEBI:456216"/>
        <dbReference type="EC" id="2.7.10.2"/>
    </reaction>
</comment>
<comment type="similarity">
    <text evidence="2">Belongs to the CpsD/CapB family.</text>
</comment>
<proteinExistence type="inferred from homology"/>
<evidence type="ECO:0000256" key="12">
    <source>
        <dbReference type="ARBA" id="ARBA00022989"/>
    </source>
</evidence>
<keyword evidence="16" id="KW-0175">Coiled coil</keyword>
<dbReference type="AlphaFoldDB" id="A0A1X6ZK51"/>
<dbReference type="NCBIfam" id="TIGR01007">
    <property type="entry name" value="eps_fam"/>
    <property type="match status" value="1"/>
</dbReference>
<protein>
    <recommendedName>
        <fullName evidence="4">non-specific protein-tyrosine kinase</fullName>
        <ecNumber evidence="4">2.7.10.2</ecNumber>
    </recommendedName>
</protein>
<evidence type="ECO:0000256" key="3">
    <source>
        <dbReference type="ARBA" id="ARBA00008883"/>
    </source>
</evidence>
<evidence type="ECO:0000256" key="6">
    <source>
        <dbReference type="ARBA" id="ARBA00022519"/>
    </source>
</evidence>
<evidence type="ECO:0000256" key="8">
    <source>
        <dbReference type="ARBA" id="ARBA00022692"/>
    </source>
</evidence>
<accession>A0A1X6ZK51</accession>
<evidence type="ECO:0000259" key="19">
    <source>
        <dbReference type="Pfam" id="PF13614"/>
    </source>
</evidence>
<keyword evidence="10 21" id="KW-0418">Kinase</keyword>
<dbReference type="Pfam" id="PF13614">
    <property type="entry name" value="AAA_31"/>
    <property type="match status" value="1"/>
</dbReference>
<dbReference type="Proteomes" id="UP000193570">
    <property type="component" value="Unassembled WGS sequence"/>
</dbReference>
<dbReference type="InterPro" id="IPR025669">
    <property type="entry name" value="AAA_dom"/>
</dbReference>
<evidence type="ECO:0000256" key="17">
    <source>
        <dbReference type="SAM" id="Phobius"/>
    </source>
</evidence>
<dbReference type="EMBL" id="FWFK01000004">
    <property type="protein sequence ID" value="SLN53357.1"/>
    <property type="molecule type" value="Genomic_DNA"/>
</dbReference>
<dbReference type="InterPro" id="IPR005702">
    <property type="entry name" value="Wzc-like_C"/>
</dbReference>
<feature type="domain" description="Polysaccharide chain length determinant N-terminal" evidence="18">
    <location>
        <begin position="20"/>
        <end position="110"/>
    </location>
</feature>
<dbReference type="OrthoDB" id="230260at2"/>
<dbReference type="Pfam" id="PF13807">
    <property type="entry name" value="GNVR"/>
    <property type="match status" value="1"/>
</dbReference>
<evidence type="ECO:0000313" key="22">
    <source>
        <dbReference type="Proteomes" id="UP000193570"/>
    </source>
</evidence>
<reference evidence="21 22" key="1">
    <citation type="submission" date="2017-03" db="EMBL/GenBank/DDBJ databases">
        <authorList>
            <person name="Afonso C.L."/>
            <person name="Miller P.J."/>
            <person name="Scott M.A."/>
            <person name="Spackman E."/>
            <person name="Goraichik I."/>
            <person name="Dimitrov K.M."/>
            <person name="Suarez D.L."/>
            <person name="Swayne D.E."/>
        </authorList>
    </citation>
    <scope>NUCLEOTIDE SEQUENCE [LARGE SCALE GENOMIC DNA]</scope>
    <source>
        <strain evidence="21 22">CECT 8625</strain>
    </source>
</reference>
<evidence type="ECO:0000256" key="5">
    <source>
        <dbReference type="ARBA" id="ARBA00022475"/>
    </source>
</evidence>
<dbReference type="InterPro" id="IPR027417">
    <property type="entry name" value="P-loop_NTPase"/>
</dbReference>
<feature type="domain" description="AAA" evidence="19">
    <location>
        <begin position="550"/>
        <end position="692"/>
    </location>
</feature>
<comment type="similarity">
    <text evidence="3">Belongs to the etk/wzc family.</text>
</comment>
<dbReference type="Gene3D" id="3.40.50.300">
    <property type="entry name" value="P-loop containing nucleotide triphosphate hydrolases"/>
    <property type="match status" value="1"/>
</dbReference>
<keyword evidence="13 17" id="KW-0472">Membrane</keyword>
<comment type="subcellular location">
    <subcellularLocation>
        <location evidence="1">Cell inner membrane</location>
        <topology evidence="1">Multi-pass membrane protein</topology>
    </subcellularLocation>
</comment>
<dbReference type="PANTHER" id="PTHR32309">
    <property type="entry name" value="TYROSINE-PROTEIN KINASE"/>
    <property type="match status" value="1"/>
</dbReference>
<evidence type="ECO:0000256" key="11">
    <source>
        <dbReference type="ARBA" id="ARBA00022840"/>
    </source>
</evidence>
<evidence type="ECO:0000256" key="14">
    <source>
        <dbReference type="ARBA" id="ARBA00023137"/>
    </source>
</evidence>
<dbReference type="PANTHER" id="PTHR32309:SF13">
    <property type="entry name" value="FERRIC ENTEROBACTIN TRANSPORT PROTEIN FEPE"/>
    <property type="match status" value="1"/>
</dbReference>
<dbReference type="InterPro" id="IPR050445">
    <property type="entry name" value="Bact_polysacc_biosynth/exp"/>
</dbReference>
<sequence>MSDGGLPFQNAWPVASTEDDRIELRSLFLLIWRRKSAILAVSLAGMIVAFALVSQVTPRYSAAARVMLDPRTVQVLDSDDVVSNLTLSTAVLDTESAMLRSTSLLERVIAGMEPAALTRFDPANQSPGLIDEAKDAVAGALSALMAAVGLDRAAAGAPARPQLDPETERLRRLTGELKRNLRVWREGESYMITVAVTTQDPALSAAFANGITEAYIAGQIEQRGATVRGATDFLTGRVAEMRGALEEAEAAIETFRSGQLAESGVSLETLEQQLLDLNSQLALARADLASAQSRYDRIASVISTDGIEVAAELLSSPLVISLREDLLELRREDADLATALGPEHPDRQRLRASIGLVSDDLAAEVRKIVATLRNDAEVAEIRVQSLRDSLGEIETRLIEMSRDTLALRQLEREAEAVRTNYAAVLDRLNETRSVEELQRADARIVERAYPPIQPSEPRLMLFTALGGSVGFMAGLVLVFVLAMSTVGFRGSGQIEQATGLPVVASLPRRRWRTVKGMLRALHADPYQAFAERLRALRTTLKLHAEGRAIRTIAVTSAVPTEGKTTTAAALACIEAMAGRRCIVLDLDTRRSVLAREFRYAPPGGDLADVLAGHAPLQDAISPVPGENFDLLTVRAPAPQLLEQVGLARLKSVLAVLRDSYDTVIIDTPPVFLVADALAIATVADTVLMAVKESSTRRRAVTESAQQLVEVGARSVALVMTMVDPQEQKDTYGISTDVSYAPR</sequence>
<dbReference type="CDD" id="cd05387">
    <property type="entry name" value="BY-kinase"/>
    <property type="match status" value="1"/>
</dbReference>
<feature type="coiled-coil region" evidence="16">
    <location>
        <begin position="369"/>
        <end position="427"/>
    </location>
</feature>
<organism evidence="21 22">
    <name type="scientific">Roseivivax jejudonensis</name>
    <dbReference type="NCBI Taxonomy" id="1529041"/>
    <lineage>
        <taxon>Bacteria</taxon>
        <taxon>Pseudomonadati</taxon>
        <taxon>Pseudomonadota</taxon>
        <taxon>Alphaproteobacteria</taxon>
        <taxon>Rhodobacterales</taxon>
        <taxon>Roseobacteraceae</taxon>
        <taxon>Roseivivax</taxon>
    </lineage>
</organism>
<gene>
    <name evidence="21" type="primary">ptk</name>
    <name evidence="21" type="ORF">ROJ8625_02730</name>
</gene>
<dbReference type="Pfam" id="PF02706">
    <property type="entry name" value="Wzz"/>
    <property type="match status" value="1"/>
</dbReference>
<dbReference type="GO" id="GO:0005886">
    <property type="term" value="C:plasma membrane"/>
    <property type="evidence" value="ECO:0007669"/>
    <property type="project" value="UniProtKB-SubCell"/>
</dbReference>
<keyword evidence="11" id="KW-0067">ATP-binding</keyword>
<keyword evidence="12 17" id="KW-1133">Transmembrane helix</keyword>
<evidence type="ECO:0000256" key="10">
    <source>
        <dbReference type="ARBA" id="ARBA00022777"/>
    </source>
</evidence>
<evidence type="ECO:0000256" key="2">
    <source>
        <dbReference type="ARBA" id="ARBA00007316"/>
    </source>
</evidence>
<feature type="coiled-coil region" evidence="16">
    <location>
        <begin position="267"/>
        <end position="294"/>
    </location>
</feature>
<dbReference type="GO" id="GO:0005524">
    <property type="term" value="F:ATP binding"/>
    <property type="evidence" value="ECO:0007669"/>
    <property type="project" value="UniProtKB-KW"/>
</dbReference>
<keyword evidence="6" id="KW-0997">Cell inner membrane</keyword>